<gene>
    <name evidence="2" type="ORF">S03H2_36328</name>
</gene>
<dbReference type="GO" id="GO:0016787">
    <property type="term" value="F:hydrolase activity"/>
    <property type="evidence" value="ECO:0007669"/>
    <property type="project" value="InterPro"/>
</dbReference>
<sequence>YKDNTDENNTSNNNIIKRAFENLRKLTKGQLDHQDVINISNKDPERFYKFFWFNPKIKPEDEDSDYKVLENHFDLGFCGVKIHSGIHLINIPRDIIKLVSFMQDYDKKFPLFVHFTPKFSAFGGISSKDIAKLAKNYPNLRIIIGHAALAMEFAIDLGLSLKQYKNVFFETSCSIPYGILSLIKMVGHKRILFGTDSPVTNPIKLEIDKILCLPITDDQKRDVFFNNIDSIIRN</sequence>
<organism evidence="2">
    <name type="scientific">marine sediment metagenome</name>
    <dbReference type="NCBI Taxonomy" id="412755"/>
    <lineage>
        <taxon>unclassified sequences</taxon>
        <taxon>metagenomes</taxon>
        <taxon>ecological metagenomes</taxon>
    </lineage>
</organism>
<reference evidence="2" key="1">
    <citation type="journal article" date="2014" name="Front. Microbiol.">
        <title>High frequency of phylogenetically diverse reductive dehalogenase-homologous genes in deep subseafloor sedimentary metagenomes.</title>
        <authorList>
            <person name="Kawai M."/>
            <person name="Futagami T."/>
            <person name="Toyoda A."/>
            <person name="Takaki Y."/>
            <person name="Nishi S."/>
            <person name="Hori S."/>
            <person name="Arai W."/>
            <person name="Tsubouchi T."/>
            <person name="Morono Y."/>
            <person name="Uchiyama I."/>
            <person name="Ito T."/>
            <person name="Fujiyama A."/>
            <person name="Inagaki F."/>
            <person name="Takami H."/>
        </authorList>
    </citation>
    <scope>NUCLEOTIDE SEQUENCE</scope>
    <source>
        <strain evidence="2">Expedition CK06-06</strain>
    </source>
</reference>
<dbReference type="Pfam" id="PF04909">
    <property type="entry name" value="Amidohydro_2"/>
    <property type="match status" value="1"/>
</dbReference>
<evidence type="ECO:0000259" key="1">
    <source>
        <dbReference type="Pfam" id="PF04909"/>
    </source>
</evidence>
<protein>
    <recommendedName>
        <fullName evidence="1">Amidohydrolase-related domain-containing protein</fullName>
    </recommendedName>
</protein>
<dbReference type="InterPro" id="IPR006680">
    <property type="entry name" value="Amidohydro-rel"/>
</dbReference>
<dbReference type="InterPro" id="IPR032466">
    <property type="entry name" value="Metal_Hydrolase"/>
</dbReference>
<dbReference type="Gene3D" id="3.20.20.140">
    <property type="entry name" value="Metal-dependent hydrolases"/>
    <property type="match status" value="1"/>
</dbReference>
<dbReference type="AlphaFoldDB" id="X1HMI8"/>
<name>X1HMI8_9ZZZZ</name>
<accession>X1HMI8</accession>
<feature type="domain" description="Amidohydrolase-related" evidence="1">
    <location>
        <begin position="34"/>
        <end position="227"/>
    </location>
</feature>
<evidence type="ECO:0000313" key="2">
    <source>
        <dbReference type="EMBL" id="GAH55039.1"/>
    </source>
</evidence>
<proteinExistence type="predicted"/>
<comment type="caution">
    <text evidence="2">The sequence shown here is derived from an EMBL/GenBank/DDBJ whole genome shotgun (WGS) entry which is preliminary data.</text>
</comment>
<dbReference type="EMBL" id="BARU01022283">
    <property type="protein sequence ID" value="GAH55039.1"/>
    <property type="molecule type" value="Genomic_DNA"/>
</dbReference>
<feature type="non-terminal residue" evidence="2">
    <location>
        <position position="1"/>
    </location>
</feature>
<dbReference type="SUPFAM" id="SSF51556">
    <property type="entry name" value="Metallo-dependent hydrolases"/>
    <property type="match status" value="1"/>
</dbReference>